<name>A0A0U2XU47_9BACT</name>
<protein>
    <submittedName>
        <fullName evidence="1">Uncharacterized protein</fullName>
    </submittedName>
</protein>
<accession>A0A0U2XU47</accession>
<evidence type="ECO:0000313" key="1">
    <source>
        <dbReference type="EMBL" id="ALS56069.1"/>
    </source>
</evidence>
<dbReference type="AlphaFoldDB" id="A0A0U2XU47"/>
<dbReference type="EMBL" id="KT201086">
    <property type="protein sequence ID" value="ALS56069.1"/>
    <property type="molecule type" value="Genomic_DNA"/>
</dbReference>
<proteinExistence type="predicted"/>
<reference evidence="1" key="1">
    <citation type="journal article" date="2016" name="ISME J.">
        <title>Functional metagenomic screen reveals new and diverse microbial rhodopsins.</title>
        <authorList>
            <person name="Pushkarev A."/>
            <person name="Beja O."/>
        </authorList>
    </citation>
    <scope>NUCLEOTIDE SEQUENCE</scope>
</reference>
<sequence length="72" mass="8378">MNRHYAKAEVPQKTRVIGFRITDHEHQKIIEAQKALRSLVISGTTSDTLRSILKDFIVETWLDDSLKTLRRT</sequence>
<organism evidence="1">
    <name type="scientific">uncultured bacterium EIL80B09</name>
    <dbReference type="NCBI Taxonomy" id="1768206"/>
    <lineage>
        <taxon>Bacteria</taxon>
        <taxon>environmental samples</taxon>
    </lineage>
</organism>